<feature type="domain" description="DUF3322" evidence="3">
    <location>
        <begin position="48"/>
        <end position="177"/>
    </location>
</feature>
<organism evidence="4 5">
    <name type="scientific">Actinopolymorpha pittospori</name>
    <dbReference type="NCBI Taxonomy" id="648752"/>
    <lineage>
        <taxon>Bacteria</taxon>
        <taxon>Bacillati</taxon>
        <taxon>Actinomycetota</taxon>
        <taxon>Actinomycetes</taxon>
        <taxon>Propionibacteriales</taxon>
        <taxon>Actinopolymorphaceae</taxon>
        <taxon>Actinopolymorpha</taxon>
    </lineage>
</organism>
<dbReference type="Proteomes" id="UP000638648">
    <property type="component" value="Unassembled WGS sequence"/>
</dbReference>
<evidence type="ECO:0000313" key="5">
    <source>
        <dbReference type="Proteomes" id="UP000638648"/>
    </source>
</evidence>
<protein>
    <recommendedName>
        <fullName evidence="6">Wadjet protein JetD C-terminal domain-containing protein</fullName>
    </recommendedName>
</protein>
<keyword evidence="5" id="KW-1185">Reference proteome</keyword>
<accession>A0A927N6M9</accession>
<dbReference type="EMBL" id="JADBEM010000001">
    <property type="protein sequence ID" value="MBE1609942.1"/>
    <property type="molecule type" value="Genomic_DNA"/>
</dbReference>
<reference evidence="4" key="1">
    <citation type="submission" date="2020-10" db="EMBL/GenBank/DDBJ databases">
        <title>Sequencing the genomes of 1000 actinobacteria strains.</title>
        <authorList>
            <person name="Klenk H.-P."/>
        </authorList>
    </citation>
    <scope>NUCLEOTIDE SEQUENCE</scope>
    <source>
        <strain evidence="4">DSM 45354</strain>
    </source>
</reference>
<feature type="region of interest" description="Disordered" evidence="1">
    <location>
        <begin position="21"/>
        <end position="56"/>
    </location>
</feature>
<feature type="domain" description="Wadjet protein JetD C-terminal" evidence="2">
    <location>
        <begin position="239"/>
        <end position="412"/>
    </location>
</feature>
<evidence type="ECO:0008006" key="6">
    <source>
        <dbReference type="Google" id="ProtNLM"/>
    </source>
</evidence>
<evidence type="ECO:0000256" key="1">
    <source>
        <dbReference type="SAM" id="MobiDB-lite"/>
    </source>
</evidence>
<name>A0A927N6M9_9ACTN</name>
<dbReference type="Pfam" id="PF11795">
    <property type="entry name" value="DUF3322"/>
    <property type="match status" value="1"/>
</dbReference>
<proteinExistence type="predicted"/>
<dbReference type="AlphaFoldDB" id="A0A927N6M9"/>
<dbReference type="RefSeq" id="WP_192753412.1">
    <property type="nucleotide sequence ID" value="NZ_BAABJL010000243.1"/>
</dbReference>
<evidence type="ECO:0000259" key="3">
    <source>
        <dbReference type="Pfam" id="PF11795"/>
    </source>
</evidence>
<evidence type="ECO:0000259" key="2">
    <source>
        <dbReference type="Pfam" id="PF09983"/>
    </source>
</evidence>
<gene>
    <name evidence="4" type="ORF">HEB94_006790</name>
</gene>
<dbReference type="InterPro" id="IPR024537">
    <property type="entry name" value="DUF3322"/>
</dbReference>
<sequence>MSVRGVPDIVAKVRARVENTWATTVAAEQHPPPRDPASDPASDPEEAASAAGPAWPHRFPVGRSASADLGADFGAYVRQLGEWRDWAAVHDVVLVYATRMVAGTRQQVVSHVVVPDLNTAVRIAGDPWTDLIATARTRAAVLHRQFPDQQNLPRAIRGAAKLSDVDFDVLLRVCGYFLLRVELAHQVDGAGAPPAPPAPLTPRQVPIEGVHAKWLDSHQGLVRTVTGLDNLGLLPPHPARFHFTYLDPDHLAHGGRRHDSYNVGDAALPAYEPRVVLISENKDTAIGFPAVPGGIAIEGEGRGAATIASAPWVRAASLVVYWGDLDQDGLEILNEFRAAGLPVRSMLMDVETYERYQRYGTRLDKNGKPVKVHSARDVPHLQADEVALYELLSRGSAPVPRVEQERIPLDVPATRLQALIDTAADAGAQALVL</sequence>
<dbReference type="Pfam" id="PF09983">
    <property type="entry name" value="JetD_C"/>
    <property type="match status" value="1"/>
</dbReference>
<dbReference type="InterPro" id="IPR024534">
    <property type="entry name" value="JetD_C"/>
</dbReference>
<comment type="caution">
    <text evidence="4">The sequence shown here is derived from an EMBL/GenBank/DDBJ whole genome shotgun (WGS) entry which is preliminary data.</text>
</comment>
<evidence type="ECO:0000313" key="4">
    <source>
        <dbReference type="EMBL" id="MBE1609942.1"/>
    </source>
</evidence>